<evidence type="ECO:0000313" key="1">
    <source>
        <dbReference type="EMBL" id="HJB13772.1"/>
    </source>
</evidence>
<dbReference type="EMBL" id="DWZJ01000073">
    <property type="protein sequence ID" value="HJB13772.1"/>
    <property type="molecule type" value="Genomic_DNA"/>
</dbReference>
<organism evidence="1 2">
    <name type="scientific">Candidatus Oscillibacter excrementigallinarum</name>
    <dbReference type="NCBI Taxonomy" id="2838716"/>
    <lineage>
        <taxon>Bacteria</taxon>
        <taxon>Bacillati</taxon>
        <taxon>Bacillota</taxon>
        <taxon>Clostridia</taxon>
        <taxon>Eubacteriales</taxon>
        <taxon>Oscillospiraceae</taxon>
        <taxon>Oscillibacter</taxon>
    </lineage>
</organism>
<dbReference type="Proteomes" id="UP000823824">
    <property type="component" value="Unassembled WGS sequence"/>
</dbReference>
<name>A0A9D2LJ95_9FIRM</name>
<dbReference type="AlphaFoldDB" id="A0A9D2LJ95"/>
<gene>
    <name evidence="1" type="ORF">H9787_08670</name>
</gene>
<sequence length="68" mass="7241">MARLLPRVLSSDMMAIGAAAHGPQAPAVIYSNGMLGIGHCVIDIEAIHAQKRSIRHKLRLAAVRTVQG</sequence>
<feature type="non-terminal residue" evidence="1">
    <location>
        <position position="68"/>
    </location>
</feature>
<comment type="caution">
    <text evidence="1">The sequence shown here is derived from an EMBL/GenBank/DDBJ whole genome shotgun (WGS) entry which is preliminary data.</text>
</comment>
<protein>
    <submittedName>
        <fullName evidence="1">Uncharacterized protein</fullName>
    </submittedName>
</protein>
<accession>A0A9D2LJ95</accession>
<evidence type="ECO:0000313" key="2">
    <source>
        <dbReference type="Proteomes" id="UP000823824"/>
    </source>
</evidence>
<reference evidence="1" key="2">
    <citation type="submission" date="2021-04" db="EMBL/GenBank/DDBJ databases">
        <authorList>
            <person name="Gilroy R."/>
        </authorList>
    </citation>
    <scope>NUCLEOTIDE SEQUENCE</scope>
    <source>
        <strain evidence="1">ChiBcec18-1249</strain>
    </source>
</reference>
<proteinExistence type="predicted"/>
<reference evidence="1" key="1">
    <citation type="journal article" date="2021" name="PeerJ">
        <title>Extensive microbial diversity within the chicken gut microbiome revealed by metagenomics and culture.</title>
        <authorList>
            <person name="Gilroy R."/>
            <person name="Ravi A."/>
            <person name="Getino M."/>
            <person name="Pursley I."/>
            <person name="Horton D.L."/>
            <person name="Alikhan N.F."/>
            <person name="Baker D."/>
            <person name="Gharbi K."/>
            <person name="Hall N."/>
            <person name="Watson M."/>
            <person name="Adriaenssens E.M."/>
            <person name="Foster-Nyarko E."/>
            <person name="Jarju S."/>
            <person name="Secka A."/>
            <person name="Antonio M."/>
            <person name="Oren A."/>
            <person name="Chaudhuri R.R."/>
            <person name="La Ragione R."/>
            <person name="Hildebrand F."/>
            <person name="Pallen M.J."/>
        </authorList>
    </citation>
    <scope>NUCLEOTIDE SEQUENCE</scope>
    <source>
        <strain evidence="1">ChiBcec18-1249</strain>
    </source>
</reference>